<feature type="non-terminal residue" evidence="16">
    <location>
        <position position="1"/>
    </location>
</feature>
<dbReference type="Gene3D" id="1.10.630.10">
    <property type="entry name" value="Cytochrome P450"/>
    <property type="match status" value="1"/>
</dbReference>
<organism evidence="16 17">
    <name type="scientific">Iphiclides podalirius</name>
    <name type="common">scarce swallowtail</name>
    <dbReference type="NCBI Taxonomy" id="110791"/>
    <lineage>
        <taxon>Eukaryota</taxon>
        <taxon>Metazoa</taxon>
        <taxon>Ecdysozoa</taxon>
        <taxon>Arthropoda</taxon>
        <taxon>Hexapoda</taxon>
        <taxon>Insecta</taxon>
        <taxon>Pterygota</taxon>
        <taxon>Neoptera</taxon>
        <taxon>Endopterygota</taxon>
        <taxon>Lepidoptera</taxon>
        <taxon>Glossata</taxon>
        <taxon>Ditrysia</taxon>
        <taxon>Papilionoidea</taxon>
        <taxon>Papilionidae</taxon>
        <taxon>Papilioninae</taxon>
        <taxon>Iphiclides</taxon>
    </lineage>
</organism>
<evidence type="ECO:0000256" key="3">
    <source>
        <dbReference type="ARBA" id="ARBA00004174"/>
    </source>
</evidence>
<feature type="compositionally biased region" description="Basic and acidic residues" evidence="15">
    <location>
        <begin position="483"/>
        <end position="493"/>
    </location>
</feature>
<keyword evidence="10 14" id="KW-0560">Oxidoreductase</keyword>
<evidence type="ECO:0000256" key="6">
    <source>
        <dbReference type="ARBA" id="ARBA00022617"/>
    </source>
</evidence>
<proteinExistence type="inferred from homology"/>
<keyword evidence="12 14" id="KW-0503">Monooxygenase</keyword>
<dbReference type="PROSITE" id="PS00086">
    <property type="entry name" value="CYTOCHROME_P450"/>
    <property type="match status" value="1"/>
</dbReference>
<evidence type="ECO:0000256" key="2">
    <source>
        <dbReference type="ARBA" id="ARBA00003690"/>
    </source>
</evidence>
<sequence length="493" mass="56541">MATGNVTYNIAGRKYYMITDPDDCLTISNACLEKDLVYRFAKGCYGDGLVTASQSTWKKHRNLLNPQFNLNYLNGFLVIFNKQSRILVKKFALMAGRGPFDHDSIIRQNEIKTICATSLGVDFNEDKKTLHEYATAFDIIFNCCTEIIKRFWLQIRCIWLRSSLKKQRDKYRIIMHNITDEIIKKRNDDRKNEVLNVNREGKAFRPFLDIFFDLKETVGDEMMPDKTIRDHVNTLILAGHDTIATAVQFTLILIGSYPKVQERLYMELVDIFGDSIRDVEKDDLTRLRYLEAVLKESLRFYTIVPIVARDVTKDVDLKNYTLKAGGACLLMLHGVHRLPMWGEDVEEFKPERWLNPATLPKNPNTFLTFSLGKRVCIGKSYAMMSMKTTLAHVLRTYRIKADHTKLELKYEYHYADGCSDIASDTSIAVLETSYCKKVARTSKIVRPEFPLAGAIPQAGTVFLLASPWVTKPTKPLRHAKPLNQREGEPGPVK</sequence>
<name>A0ABN8INR3_9NEOP</name>
<dbReference type="PRINTS" id="PR00463">
    <property type="entry name" value="EP450I"/>
</dbReference>
<evidence type="ECO:0000256" key="12">
    <source>
        <dbReference type="ARBA" id="ARBA00023033"/>
    </source>
</evidence>
<gene>
    <name evidence="16" type="ORF">IPOD504_LOCUS10884</name>
</gene>
<dbReference type="PRINTS" id="PR00385">
    <property type="entry name" value="P450"/>
</dbReference>
<accession>A0ABN8INR3</accession>
<dbReference type="InterPro" id="IPR001128">
    <property type="entry name" value="Cyt_P450"/>
</dbReference>
<keyword evidence="9" id="KW-0492">Microsome</keyword>
<feature type="region of interest" description="Disordered" evidence="15">
    <location>
        <begin position="474"/>
        <end position="493"/>
    </location>
</feature>
<evidence type="ECO:0000256" key="14">
    <source>
        <dbReference type="RuleBase" id="RU000461"/>
    </source>
</evidence>
<keyword evidence="6 14" id="KW-0349">Heme</keyword>
<evidence type="ECO:0000313" key="17">
    <source>
        <dbReference type="Proteomes" id="UP000837857"/>
    </source>
</evidence>
<evidence type="ECO:0000256" key="11">
    <source>
        <dbReference type="ARBA" id="ARBA00023004"/>
    </source>
</evidence>
<evidence type="ECO:0000256" key="4">
    <source>
        <dbReference type="ARBA" id="ARBA00004406"/>
    </source>
</evidence>
<evidence type="ECO:0000256" key="5">
    <source>
        <dbReference type="ARBA" id="ARBA00010617"/>
    </source>
</evidence>
<evidence type="ECO:0000256" key="8">
    <source>
        <dbReference type="ARBA" id="ARBA00022824"/>
    </source>
</evidence>
<evidence type="ECO:0000313" key="16">
    <source>
        <dbReference type="EMBL" id="CAH2059473.1"/>
    </source>
</evidence>
<dbReference type="PANTHER" id="PTHR24291">
    <property type="entry name" value="CYTOCHROME P450 FAMILY 4"/>
    <property type="match status" value="1"/>
</dbReference>
<dbReference type="InterPro" id="IPR050196">
    <property type="entry name" value="Cytochrome_P450_Monoox"/>
</dbReference>
<comment type="subcellular location">
    <subcellularLocation>
        <location evidence="4">Endoplasmic reticulum membrane</location>
        <topology evidence="4">Peripheral membrane protein</topology>
    </subcellularLocation>
    <subcellularLocation>
        <location evidence="3">Microsome membrane</location>
        <topology evidence="3">Peripheral membrane protein</topology>
    </subcellularLocation>
</comment>
<dbReference type="Pfam" id="PF00067">
    <property type="entry name" value="p450"/>
    <property type="match status" value="1"/>
</dbReference>
<evidence type="ECO:0000256" key="1">
    <source>
        <dbReference type="ARBA" id="ARBA00001971"/>
    </source>
</evidence>
<dbReference type="SUPFAM" id="SSF48264">
    <property type="entry name" value="Cytochrome P450"/>
    <property type="match status" value="1"/>
</dbReference>
<keyword evidence="13" id="KW-0472">Membrane</keyword>
<keyword evidence="11 14" id="KW-0408">Iron</keyword>
<dbReference type="InterPro" id="IPR017972">
    <property type="entry name" value="Cyt_P450_CS"/>
</dbReference>
<reference evidence="16" key="1">
    <citation type="submission" date="2022-03" db="EMBL/GenBank/DDBJ databases">
        <authorList>
            <person name="Martin H S."/>
        </authorList>
    </citation>
    <scope>NUCLEOTIDE SEQUENCE</scope>
</reference>
<dbReference type="EMBL" id="OW152838">
    <property type="protein sequence ID" value="CAH2059473.1"/>
    <property type="molecule type" value="Genomic_DNA"/>
</dbReference>
<evidence type="ECO:0000256" key="7">
    <source>
        <dbReference type="ARBA" id="ARBA00022723"/>
    </source>
</evidence>
<protein>
    <recommendedName>
        <fullName evidence="18">Cytochrome P450</fullName>
    </recommendedName>
</protein>
<evidence type="ECO:0000256" key="9">
    <source>
        <dbReference type="ARBA" id="ARBA00022848"/>
    </source>
</evidence>
<dbReference type="InterPro" id="IPR036396">
    <property type="entry name" value="Cyt_P450_sf"/>
</dbReference>
<keyword evidence="8" id="KW-0256">Endoplasmic reticulum</keyword>
<dbReference type="PANTHER" id="PTHR24291:SF189">
    <property type="entry name" value="CYTOCHROME P450 4C3-RELATED"/>
    <property type="match status" value="1"/>
</dbReference>
<comment type="cofactor">
    <cofactor evidence="1">
        <name>heme</name>
        <dbReference type="ChEBI" id="CHEBI:30413"/>
    </cofactor>
</comment>
<dbReference type="InterPro" id="IPR002401">
    <property type="entry name" value="Cyt_P450_E_grp-I"/>
</dbReference>
<dbReference type="Proteomes" id="UP000837857">
    <property type="component" value="Chromosome 26"/>
</dbReference>
<comment type="function">
    <text evidence="2">May be involved in the metabolism of insect hormones and in the breakdown of synthetic insecticides.</text>
</comment>
<evidence type="ECO:0000256" key="13">
    <source>
        <dbReference type="ARBA" id="ARBA00023136"/>
    </source>
</evidence>
<evidence type="ECO:0008006" key="18">
    <source>
        <dbReference type="Google" id="ProtNLM"/>
    </source>
</evidence>
<evidence type="ECO:0000256" key="10">
    <source>
        <dbReference type="ARBA" id="ARBA00023002"/>
    </source>
</evidence>
<keyword evidence="7 14" id="KW-0479">Metal-binding</keyword>
<keyword evidence="17" id="KW-1185">Reference proteome</keyword>
<comment type="similarity">
    <text evidence="5 14">Belongs to the cytochrome P450 family.</text>
</comment>
<evidence type="ECO:0000256" key="15">
    <source>
        <dbReference type="SAM" id="MobiDB-lite"/>
    </source>
</evidence>